<protein>
    <recommendedName>
        <fullName evidence="1">UPF0311 protein CJD35_17215</fullName>
    </recommendedName>
</protein>
<feature type="chain" id="PRO_5012015541" description="UPF0311 protein CJD35_17215" evidence="2">
    <location>
        <begin position="26"/>
        <end position="182"/>
    </location>
</feature>
<dbReference type="PANTHER" id="PTHR37315:SF1">
    <property type="entry name" value="UPF0311 PROTEIN BLR7842"/>
    <property type="match status" value="1"/>
</dbReference>
<dbReference type="EMBL" id="CP022746">
    <property type="protein sequence ID" value="ASY46218.1"/>
    <property type="molecule type" value="Genomic_DNA"/>
</dbReference>
<dbReference type="Proteomes" id="UP000217141">
    <property type="component" value="Chromosome II"/>
</dbReference>
<dbReference type="InterPro" id="IPR020915">
    <property type="entry name" value="UPF0311"/>
</dbReference>
<dbReference type="KEGG" id="shyd:CJD35_17215"/>
<proteinExistence type="inferred from homology"/>
<evidence type="ECO:0000313" key="3">
    <source>
        <dbReference type="EMBL" id="ASY46218.1"/>
    </source>
</evidence>
<dbReference type="Gene3D" id="2.40.160.20">
    <property type="match status" value="1"/>
</dbReference>
<dbReference type="RefSeq" id="WP_017183746.1">
    <property type="nucleotide sequence ID" value="NZ_DDNH01000017.1"/>
</dbReference>
<dbReference type="Pfam" id="PF11578">
    <property type="entry name" value="DUF3237"/>
    <property type="match status" value="1"/>
</dbReference>
<evidence type="ECO:0000256" key="2">
    <source>
        <dbReference type="SAM" id="SignalP"/>
    </source>
</evidence>
<dbReference type="HAMAP" id="MF_00775">
    <property type="entry name" value="UPF0311"/>
    <property type="match status" value="1"/>
</dbReference>
<dbReference type="AlphaFoldDB" id="A0A249MY10"/>
<evidence type="ECO:0000313" key="4">
    <source>
        <dbReference type="Proteomes" id="UP000217141"/>
    </source>
</evidence>
<accession>A0A249MY10</accession>
<dbReference type="PANTHER" id="PTHR37315">
    <property type="entry name" value="UPF0311 PROTEIN BLR7842"/>
    <property type="match status" value="1"/>
</dbReference>
<organism evidence="3 4">
    <name type="scientific">Sphingobium xenophagum</name>
    <dbReference type="NCBI Taxonomy" id="121428"/>
    <lineage>
        <taxon>Bacteria</taxon>
        <taxon>Pseudomonadati</taxon>
        <taxon>Pseudomonadota</taxon>
        <taxon>Alphaproteobacteria</taxon>
        <taxon>Sphingomonadales</taxon>
        <taxon>Sphingomonadaceae</taxon>
        <taxon>Sphingobium</taxon>
    </lineage>
</organism>
<gene>
    <name evidence="3" type="ORF">CJD35_17215</name>
</gene>
<reference evidence="3 4" key="1">
    <citation type="submission" date="2017-08" db="EMBL/GenBank/DDBJ databases">
        <title>Whole Genome Sequence of Sphingobium hydrophobicum C1: Insights into Adaption to the Electronic-waste Contaminated Sediment.</title>
        <authorList>
            <person name="Song D."/>
            <person name="Chen X."/>
            <person name="Xu M."/>
        </authorList>
    </citation>
    <scope>NUCLEOTIDE SEQUENCE [LARGE SCALE GENOMIC DNA]</scope>
    <source>
        <strain evidence="3 4">C1</strain>
    </source>
</reference>
<keyword evidence="2" id="KW-0732">Signal</keyword>
<comment type="similarity">
    <text evidence="1">Belongs to the UPF0311 family.</text>
</comment>
<feature type="signal peptide" evidence="2">
    <location>
        <begin position="1"/>
        <end position="25"/>
    </location>
</feature>
<evidence type="ECO:0000256" key="1">
    <source>
        <dbReference type="HAMAP-Rule" id="MF_00775"/>
    </source>
</evidence>
<name>A0A249MY10_SPHXE</name>
<sequence length="182" mass="19506">MMAAAGAGGISLLAASAGASGAAPAASAGMAHGKARPAPRPEWIYDATVELEKDIPMGKTIRGDRFRVPIIGGTFSGPEMSGRILPGGFDWQLLRRDAYWELSADYFMETTDGVQIHVLNQGLWYSASGDWPATYAVTTPQLEAPDGRYEWLNRYIFTGTVGQGGTAEKPAVQLSIFRLLNP</sequence>